<proteinExistence type="predicted"/>
<organism evidence="2 3">
    <name type="scientific">Streptomyces stephensoniae</name>
    <dbReference type="NCBI Taxonomy" id="3375367"/>
    <lineage>
        <taxon>Bacteria</taxon>
        <taxon>Bacillati</taxon>
        <taxon>Actinomycetota</taxon>
        <taxon>Actinomycetes</taxon>
        <taxon>Kitasatosporales</taxon>
        <taxon>Streptomycetaceae</taxon>
        <taxon>Streptomyces</taxon>
    </lineage>
</organism>
<name>A0ABU2W5Q6_9ACTN</name>
<dbReference type="RefSeq" id="WP_311602176.1">
    <property type="nucleotide sequence ID" value="NZ_JAVRFG010000024.1"/>
</dbReference>
<dbReference type="EMBL" id="JAVRFG010000024">
    <property type="protein sequence ID" value="MDT0492661.1"/>
    <property type="molecule type" value="Genomic_DNA"/>
</dbReference>
<evidence type="ECO:0000313" key="2">
    <source>
        <dbReference type="EMBL" id="MDT0492661.1"/>
    </source>
</evidence>
<accession>A0ABU2W5Q6</accession>
<keyword evidence="3" id="KW-1185">Reference proteome</keyword>
<feature type="region of interest" description="Disordered" evidence="1">
    <location>
        <begin position="22"/>
        <end position="42"/>
    </location>
</feature>
<protein>
    <recommendedName>
        <fullName evidence="4">AG1 protein</fullName>
    </recommendedName>
</protein>
<evidence type="ECO:0000256" key="1">
    <source>
        <dbReference type="SAM" id="MobiDB-lite"/>
    </source>
</evidence>
<reference evidence="3" key="1">
    <citation type="submission" date="2023-07" db="EMBL/GenBank/DDBJ databases">
        <title>30 novel species of actinomycetes from the DSMZ collection.</title>
        <authorList>
            <person name="Nouioui I."/>
        </authorList>
    </citation>
    <scope>NUCLEOTIDE SEQUENCE [LARGE SCALE GENOMIC DNA]</scope>
    <source>
        <strain evidence="3">DSM 40932</strain>
    </source>
</reference>
<dbReference type="Proteomes" id="UP001180556">
    <property type="component" value="Unassembled WGS sequence"/>
</dbReference>
<comment type="caution">
    <text evidence="2">The sequence shown here is derived from an EMBL/GenBank/DDBJ whole genome shotgun (WGS) entry which is preliminary data.</text>
</comment>
<sequence length="145" mass="15904">MAWDEWEQIKAEVTDRHADQMRLSQLASAGESGGTTPDLCSSPAKKAAAVKAIDKDLELGVERGGKHADESVNAAVKEFGARDGYGWDTSSALKKAHETWGKQVKMLLGRLASEKEALSRTGIDFQRNELDIAARMRRQSRIDSC</sequence>
<gene>
    <name evidence="2" type="ORF">RM717_19335</name>
</gene>
<evidence type="ECO:0008006" key="4">
    <source>
        <dbReference type="Google" id="ProtNLM"/>
    </source>
</evidence>
<evidence type="ECO:0000313" key="3">
    <source>
        <dbReference type="Proteomes" id="UP001180556"/>
    </source>
</evidence>